<evidence type="ECO:0000313" key="2">
    <source>
        <dbReference type="EMBL" id="CAF4190942.1"/>
    </source>
</evidence>
<sequence>MCIDKALAFDESVDCLDASDETTNPNCLPYRHIECDEYNSAWMRFYLGNYLTSNSPLNIFSTRDSFPNDRTQLYTENMYRFERNDENVSIQCWQYMICRLKIRIYNLNADVCLGLCVDDENCVNAIKRSCPDTPYMFPLKTVM</sequence>
<comment type="caution">
    <text evidence="2">The sequence shown here is derived from an EMBL/GenBank/DDBJ whole genome shotgun (WGS) entry which is preliminary data.</text>
</comment>
<dbReference type="EMBL" id="CAJOBA010046550">
    <property type="protein sequence ID" value="CAF4190942.1"/>
    <property type="molecule type" value="Genomic_DNA"/>
</dbReference>
<dbReference type="Proteomes" id="UP000677228">
    <property type="component" value="Unassembled WGS sequence"/>
</dbReference>
<protein>
    <submittedName>
        <fullName evidence="2">Uncharacterized protein</fullName>
    </submittedName>
</protein>
<proteinExistence type="predicted"/>
<dbReference type="AlphaFoldDB" id="A0A8S2RV95"/>
<name>A0A8S2RV95_9BILA</name>
<reference evidence="2" key="1">
    <citation type="submission" date="2021-02" db="EMBL/GenBank/DDBJ databases">
        <authorList>
            <person name="Nowell W R."/>
        </authorList>
    </citation>
    <scope>NUCLEOTIDE SEQUENCE</scope>
</reference>
<evidence type="ECO:0000313" key="3">
    <source>
        <dbReference type="Proteomes" id="UP000682733"/>
    </source>
</evidence>
<dbReference type="Proteomes" id="UP000682733">
    <property type="component" value="Unassembled WGS sequence"/>
</dbReference>
<evidence type="ECO:0000313" key="1">
    <source>
        <dbReference type="EMBL" id="CAF1382547.1"/>
    </source>
</evidence>
<accession>A0A8S2RV95</accession>
<gene>
    <name evidence="1" type="ORF">OVA965_LOCUS32179</name>
    <name evidence="2" type="ORF">TMI583_LOCUS33035</name>
</gene>
<dbReference type="EMBL" id="CAJNOK010024856">
    <property type="protein sequence ID" value="CAF1382547.1"/>
    <property type="molecule type" value="Genomic_DNA"/>
</dbReference>
<organism evidence="2 3">
    <name type="scientific">Didymodactylos carnosus</name>
    <dbReference type="NCBI Taxonomy" id="1234261"/>
    <lineage>
        <taxon>Eukaryota</taxon>
        <taxon>Metazoa</taxon>
        <taxon>Spiralia</taxon>
        <taxon>Gnathifera</taxon>
        <taxon>Rotifera</taxon>
        <taxon>Eurotatoria</taxon>
        <taxon>Bdelloidea</taxon>
        <taxon>Philodinida</taxon>
        <taxon>Philodinidae</taxon>
        <taxon>Didymodactylos</taxon>
    </lineage>
</organism>